<organism evidence="1 2">
    <name type="scientific">Hathewaya histolytica</name>
    <name type="common">Clostridium histolyticum</name>
    <dbReference type="NCBI Taxonomy" id="1498"/>
    <lineage>
        <taxon>Bacteria</taxon>
        <taxon>Bacillati</taxon>
        <taxon>Bacillota</taxon>
        <taxon>Clostridia</taxon>
        <taxon>Eubacteriales</taxon>
        <taxon>Clostridiaceae</taxon>
        <taxon>Hathewaya</taxon>
    </lineage>
</organism>
<gene>
    <name evidence="1" type="ORF">NCTC503_02161</name>
</gene>
<proteinExistence type="predicted"/>
<evidence type="ECO:0000313" key="2">
    <source>
        <dbReference type="Proteomes" id="UP000308489"/>
    </source>
</evidence>
<evidence type="ECO:0000313" key="1">
    <source>
        <dbReference type="EMBL" id="VTQ93687.1"/>
    </source>
</evidence>
<dbReference type="AlphaFoldDB" id="A0A4V6KGC2"/>
<sequence>MKDNKNTNKELEQQELKVELFEEIEEIVTASWTGCASCCS</sequence>
<dbReference type="KEGG" id="hhw:NCTC503_02161"/>
<protein>
    <submittedName>
        <fullName evidence="1">Uncharacterized protein</fullName>
    </submittedName>
</protein>
<accession>A0A4V6KGC2</accession>
<keyword evidence="2" id="KW-1185">Reference proteome</keyword>
<dbReference type="Proteomes" id="UP000308489">
    <property type="component" value="Chromosome 1"/>
</dbReference>
<dbReference type="RefSeq" id="WP_279232956.1">
    <property type="nucleotide sequence ID" value="NZ_CBCRUQ010000013.1"/>
</dbReference>
<name>A0A4V6KGC2_HATHI</name>
<dbReference type="EMBL" id="LR590481">
    <property type="protein sequence ID" value="VTQ93687.1"/>
    <property type="molecule type" value="Genomic_DNA"/>
</dbReference>
<reference evidence="1 2" key="1">
    <citation type="submission" date="2019-05" db="EMBL/GenBank/DDBJ databases">
        <authorList>
            <consortium name="Pathogen Informatics"/>
        </authorList>
    </citation>
    <scope>NUCLEOTIDE SEQUENCE [LARGE SCALE GENOMIC DNA]</scope>
    <source>
        <strain evidence="1 2">NCTC503</strain>
    </source>
</reference>